<organism evidence="4">
    <name type="scientific">marine metagenome</name>
    <dbReference type="NCBI Taxonomy" id="408172"/>
    <lineage>
        <taxon>unclassified sequences</taxon>
        <taxon>metagenomes</taxon>
        <taxon>ecological metagenomes</taxon>
    </lineage>
</organism>
<evidence type="ECO:0000313" key="4">
    <source>
        <dbReference type="EMBL" id="SVA01116.1"/>
    </source>
</evidence>
<dbReference type="EMBL" id="UINC01002871">
    <property type="protein sequence ID" value="SVA01116.1"/>
    <property type="molecule type" value="Genomic_DNA"/>
</dbReference>
<reference evidence="4" key="1">
    <citation type="submission" date="2018-05" db="EMBL/GenBank/DDBJ databases">
        <authorList>
            <person name="Lanie J.A."/>
            <person name="Ng W.-L."/>
            <person name="Kazmierczak K.M."/>
            <person name="Andrzejewski T.M."/>
            <person name="Davidsen T.M."/>
            <person name="Wayne K.J."/>
            <person name="Tettelin H."/>
            <person name="Glass J.I."/>
            <person name="Rusch D."/>
            <person name="Podicherti R."/>
            <person name="Tsui H.-C.T."/>
            <person name="Winkler M.E."/>
        </authorList>
    </citation>
    <scope>NUCLEOTIDE SEQUENCE</scope>
</reference>
<dbReference type="PANTHER" id="PTHR21666:SF289">
    <property type="entry name" value="L-ALA--D-GLU ENDOPEPTIDASE"/>
    <property type="match status" value="1"/>
</dbReference>
<evidence type="ECO:0000256" key="1">
    <source>
        <dbReference type="ARBA" id="ARBA00022729"/>
    </source>
</evidence>
<dbReference type="SUPFAM" id="SSF51261">
    <property type="entry name" value="Duplicated hybrid motif"/>
    <property type="match status" value="1"/>
</dbReference>
<accession>A0A381SAQ9</accession>
<dbReference type="AlphaFoldDB" id="A0A381SAQ9"/>
<protein>
    <recommendedName>
        <fullName evidence="3">M23ase beta-sheet core domain-containing protein</fullName>
    </recommendedName>
</protein>
<sequence>MKFPLTFSLFILLSVISGQTEKIEKDIQFHNSELDLLRKEIADYERKIKNTSDREKSEIERLNEIDEEISLVRNLIYRLRREEKIKEKSITQAEVTIEKKESEHTSLVNRYAKRVTHTYKKGRLSDLEKLLDAKSWRQAVYRAKYIKIISEHDRSLADEIRRNLVEIDAKRTVLERELTDIRKIDKEKLSRKKWLEQRRRVRNKELGNLKRDRQKMSVALNQRKKAAQQMESIISRLDRERVARIAELERRRKEMELLGSVPFKELKGKLPWPIEGKVISRFGTYQNPNLKTVTENTGIDIHGSEGTEVKSIYDGIVTTVTYIRGYGNTVILDHGDGFYSVYTHVMDVEVEENSYVNARDIIAHVGDSGSLEGTKLHFEIWGNKDKLNPELWLKKR</sequence>
<dbReference type="InterPro" id="IPR050570">
    <property type="entry name" value="Cell_wall_metabolism_enzyme"/>
</dbReference>
<evidence type="ECO:0000256" key="2">
    <source>
        <dbReference type="SAM" id="Coils"/>
    </source>
</evidence>
<dbReference type="GO" id="GO:0004222">
    <property type="term" value="F:metalloendopeptidase activity"/>
    <property type="evidence" value="ECO:0007669"/>
    <property type="project" value="TreeGrafter"/>
</dbReference>
<keyword evidence="1" id="KW-0732">Signal</keyword>
<dbReference type="Gene3D" id="2.70.70.10">
    <property type="entry name" value="Glucose Permease (Domain IIA)"/>
    <property type="match status" value="1"/>
</dbReference>
<dbReference type="InterPro" id="IPR016047">
    <property type="entry name" value="M23ase_b-sheet_dom"/>
</dbReference>
<dbReference type="Gene3D" id="6.10.250.3150">
    <property type="match status" value="1"/>
</dbReference>
<proteinExistence type="predicted"/>
<name>A0A381SAQ9_9ZZZZ</name>
<dbReference type="Pfam" id="PF01551">
    <property type="entry name" value="Peptidase_M23"/>
    <property type="match status" value="1"/>
</dbReference>
<evidence type="ECO:0000259" key="3">
    <source>
        <dbReference type="Pfam" id="PF01551"/>
    </source>
</evidence>
<dbReference type="PANTHER" id="PTHR21666">
    <property type="entry name" value="PEPTIDASE-RELATED"/>
    <property type="match status" value="1"/>
</dbReference>
<keyword evidence="2" id="KW-0175">Coiled coil</keyword>
<feature type="domain" description="M23ase beta-sheet core" evidence="3">
    <location>
        <begin position="296"/>
        <end position="389"/>
    </location>
</feature>
<gene>
    <name evidence="4" type="ORF">METZ01_LOCUS53970</name>
</gene>
<dbReference type="CDD" id="cd12797">
    <property type="entry name" value="M23_peptidase"/>
    <property type="match status" value="1"/>
</dbReference>
<dbReference type="InterPro" id="IPR011055">
    <property type="entry name" value="Dup_hybrid_motif"/>
</dbReference>
<feature type="coiled-coil region" evidence="2">
    <location>
        <begin position="20"/>
        <end position="54"/>
    </location>
</feature>